<feature type="chain" id="PRO_5042028740" evidence="4">
    <location>
        <begin position="21"/>
        <end position="221"/>
    </location>
</feature>
<name>A0AAD1SLV1_PELCU</name>
<gene>
    <name evidence="6" type="ORF">PECUL_23A024070</name>
</gene>
<sequence length="221" mass="26070">MRSIYYIVGLFFMLLRGSWQIPIQETEDKSRSVKAARNEALDDSEQLNEVKRHSQGTFTSDYSKYLDSRRAQDFVQWLMNSKRNGGVVRRNVQYERHAEGTYTNDVTQYLEEKAAKEFIEWLIKGKSKKMRFTRHAEGTFTNDMTNFLEEKAAKEFVDWLIKGRPKRNLPKVNSIEEMDRRHADGTFTNDVNKVLDIIAAQEFLDWLINTKVTERDLLEEQ</sequence>
<comment type="subcellular location">
    <subcellularLocation>
        <location evidence="1">Secreted</location>
    </subcellularLocation>
</comment>
<dbReference type="SMART" id="SM00070">
    <property type="entry name" value="GLUCA"/>
    <property type="match status" value="4"/>
</dbReference>
<dbReference type="PANTHER" id="PTHR11418:SF0">
    <property type="entry name" value="PRO-GLUCAGON"/>
    <property type="match status" value="1"/>
</dbReference>
<dbReference type="PRINTS" id="PR00275">
    <property type="entry name" value="GLUCAGON"/>
</dbReference>
<evidence type="ECO:0000256" key="2">
    <source>
        <dbReference type="ARBA" id="ARBA00008369"/>
    </source>
</evidence>
<dbReference type="PANTHER" id="PTHR11418">
    <property type="entry name" value="GLUCAGON"/>
    <property type="match status" value="1"/>
</dbReference>
<dbReference type="GO" id="GO:0005615">
    <property type="term" value="C:extracellular space"/>
    <property type="evidence" value="ECO:0007669"/>
    <property type="project" value="TreeGrafter"/>
</dbReference>
<feature type="signal peptide" evidence="4">
    <location>
        <begin position="1"/>
        <end position="20"/>
    </location>
</feature>
<keyword evidence="4" id="KW-0732">Signal</keyword>
<dbReference type="PROSITE" id="PS00260">
    <property type="entry name" value="GLUCAGON"/>
    <property type="match status" value="2"/>
</dbReference>
<dbReference type="Pfam" id="PF00123">
    <property type="entry name" value="Hormone_2"/>
    <property type="match status" value="3"/>
</dbReference>
<dbReference type="GO" id="GO:0007188">
    <property type="term" value="P:adenylate cyclase-modulating G protein-coupled receptor signaling pathway"/>
    <property type="evidence" value="ECO:0007669"/>
    <property type="project" value="TreeGrafter"/>
</dbReference>
<dbReference type="GO" id="GO:0010737">
    <property type="term" value="P:protein kinase A signaling"/>
    <property type="evidence" value="ECO:0007669"/>
    <property type="project" value="TreeGrafter"/>
</dbReference>
<evidence type="ECO:0000256" key="4">
    <source>
        <dbReference type="SAM" id="SignalP"/>
    </source>
</evidence>
<evidence type="ECO:0000256" key="1">
    <source>
        <dbReference type="ARBA" id="ARBA00004613"/>
    </source>
</evidence>
<comment type="similarity">
    <text evidence="2">Belongs to the glucagon family.</text>
</comment>
<proteinExistence type="inferred from homology"/>
<dbReference type="GO" id="GO:0035774">
    <property type="term" value="P:positive regulation of insulin secretion involved in cellular response to glucose stimulus"/>
    <property type="evidence" value="ECO:0007669"/>
    <property type="project" value="TreeGrafter"/>
</dbReference>
<dbReference type="InterPro" id="IPR015550">
    <property type="entry name" value="Glucagon"/>
</dbReference>
<dbReference type="Gene3D" id="6.10.250.590">
    <property type="match status" value="4"/>
</dbReference>
<dbReference type="Proteomes" id="UP001295444">
    <property type="component" value="Chromosome 07"/>
</dbReference>
<evidence type="ECO:0000259" key="5">
    <source>
        <dbReference type="PROSITE" id="PS00260"/>
    </source>
</evidence>
<reference evidence="6" key="1">
    <citation type="submission" date="2022-03" db="EMBL/GenBank/DDBJ databases">
        <authorList>
            <person name="Alioto T."/>
            <person name="Alioto T."/>
            <person name="Gomez Garrido J."/>
        </authorList>
    </citation>
    <scope>NUCLEOTIDE SEQUENCE</scope>
</reference>
<dbReference type="AlphaFoldDB" id="A0AAD1SLV1"/>
<accession>A0AAD1SLV1</accession>
<dbReference type="GO" id="GO:0043066">
    <property type="term" value="P:negative regulation of apoptotic process"/>
    <property type="evidence" value="ECO:0007669"/>
    <property type="project" value="TreeGrafter"/>
</dbReference>
<organism evidence="6 7">
    <name type="scientific">Pelobates cultripes</name>
    <name type="common">Western spadefoot toad</name>
    <dbReference type="NCBI Taxonomy" id="61616"/>
    <lineage>
        <taxon>Eukaryota</taxon>
        <taxon>Metazoa</taxon>
        <taxon>Chordata</taxon>
        <taxon>Craniata</taxon>
        <taxon>Vertebrata</taxon>
        <taxon>Euteleostomi</taxon>
        <taxon>Amphibia</taxon>
        <taxon>Batrachia</taxon>
        <taxon>Anura</taxon>
        <taxon>Pelobatoidea</taxon>
        <taxon>Pelobatidae</taxon>
        <taxon>Pelobates</taxon>
    </lineage>
</organism>
<dbReference type="GO" id="GO:0005179">
    <property type="term" value="F:hormone activity"/>
    <property type="evidence" value="ECO:0007669"/>
    <property type="project" value="InterPro"/>
</dbReference>
<dbReference type="InterPro" id="IPR000532">
    <property type="entry name" value="Glucagon_GIP_secretin_VIP"/>
</dbReference>
<evidence type="ECO:0000313" key="7">
    <source>
        <dbReference type="Proteomes" id="UP001295444"/>
    </source>
</evidence>
<dbReference type="GO" id="GO:0031769">
    <property type="term" value="F:glucagon receptor binding"/>
    <property type="evidence" value="ECO:0007669"/>
    <property type="project" value="TreeGrafter"/>
</dbReference>
<keyword evidence="3" id="KW-0964">Secreted</keyword>
<feature type="domain" description="Glucagon / GIP / secretin / VIP family" evidence="5">
    <location>
        <begin position="182"/>
        <end position="204"/>
    </location>
</feature>
<evidence type="ECO:0000313" key="6">
    <source>
        <dbReference type="EMBL" id="CAH2305617.1"/>
    </source>
</evidence>
<evidence type="ECO:0000256" key="3">
    <source>
        <dbReference type="ARBA" id="ARBA00022525"/>
    </source>
</evidence>
<dbReference type="EMBL" id="OW240918">
    <property type="protein sequence ID" value="CAH2305617.1"/>
    <property type="molecule type" value="Genomic_DNA"/>
</dbReference>
<feature type="domain" description="Glucagon / GIP / secretin / VIP family" evidence="5">
    <location>
        <begin position="53"/>
        <end position="75"/>
    </location>
</feature>
<protein>
    <submittedName>
        <fullName evidence="6">Glucagon isoform X2</fullName>
    </submittedName>
</protein>
<dbReference type="PIRSF" id="PIRSF037818">
    <property type="entry name" value="Glucagon"/>
    <property type="match status" value="1"/>
</dbReference>
<keyword evidence="7" id="KW-1185">Reference proteome</keyword>